<keyword evidence="5 7" id="KW-1133">Transmembrane helix</keyword>
<dbReference type="Pfam" id="PF00664">
    <property type="entry name" value="ABC_membrane"/>
    <property type="match status" value="1"/>
</dbReference>
<dbReference type="HOGENOM" id="CLU_348208_0_0_1"/>
<dbReference type="PANTHER" id="PTHR24223:SF399">
    <property type="entry name" value="ABC TRANSPORTER ATNG"/>
    <property type="match status" value="1"/>
</dbReference>
<reference evidence="9 10" key="1">
    <citation type="submission" date="2015-01" db="EMBL/GenBank/DDBJ databases">
        <title>The Genome Sequence of Rhinocladiella mackenzie CBS 650.93.</title>
        <authorList>
            <consortium name="The Broad Institute Genomics Platform"/>
            <person name="Cuomo C."/>
            <person name="de Hoog S."/>
            <person name="Gorbushina A."/>
            <person name="Stielow B."/>
            <person name="Teixiera M."/>
            <person name="Abouelleil A."/>
            <person name="Chapman S.B."/>
            <person name="Priest M."/>
            <person name="Young S.K."/>
            <person name="Wortman J."/>
            <person name="Nusbaum C."/>
            <person name="Birren B."/>
        </authorList>
    </citation>
    <scope>NUCLEOTIDE SEQUENCE [LARGE SCALE GENOMIC DNA]</scope>
    <source>
        <strain evidence="9 10">CBS 650.93</strain>
    </source>
</reference>
<keyword evidence="2 7" id="KW-0812">Transmembrane</keyword>
<dbReference type="InterPro" id="IPR036640">
    <property type="entry name" value="ABC1_TM_sf"/>
</dbReference>
<keyword evidence="1" id="KW-0813">Transport</keyword>
<dbReference type="Pfam" id="PF00005">
    <property type="entry name" value="ABC_tran"/>
    <property type="match status" value="1"/>
</dbReference>
<dbReference type="GO" id="GO:0005524">
    <property type="term" value="F:ATP binding"/>
    <property type="evidence" value="ECO:0007669"/>
    <property type="project" value="UniProtKB-KW"/>
</dbReference>
<dbReference type="SUPFAM" id="SSF52540">
    <property type="entry name" value="P-loop containing nucleoside triphosphate hydrolases"/>
    <property type="match status" value="1"/>
</dbReference>
<feature type="domain" description="ABC transmembrane type-1" evidence="8">
    <location>
        <begin position="674"/>
        <end position="810"/>
    </location>
</feature>
<dbReference type="PANTHER" id="PTHR24223">
    <property type="entry name" value="ATP-BINDING CASSETTE SUB-FAMILY C"/>
    <property type="match status" value="1"/>
</dbReference>
<feature type="transmembrane region" description="Helical" evidence="7">
    <location>
        <begin position="320"/>
        <end position="348"/>
    </location>
</feature>
<feature type="transmembrane region" description="Helical" evidence="7">
    <location>
        <begin position="785"/>
        <end position="806"/>
    </location>
</feature>
<keyword evidence="6 7" id="KW-0472">Membrane</keyword>
<dbReference type="RefSeq" id="XP_013276023.1">
    <property type="nucleotide sequence ID" value="XM_013420569.1"/>
</dbReference>
<feature type="transmembrane region" description="Helical" evidence="7">
    <location>
        <begin position="360"/>
        <end position="387"/>
    </location>
</feature>
<dbReference type="GO" id="GO:0140359">
    <property type="term" value="F:ABC-type transporter activity"/>
    <property type="evidence" value="ECO:0007669"/>
    <property type="project" value="InterPro"/>
</dbReference>
<evidence type="ECO:0000313" key="10">
    <source>
        <dbReference type="Proteomes" id="UP000053617"/>
    </source>
</evidence>
<name>A0A0D2G2W1_9EURO</name>
<dbReference type="SUPFAM" id="SSF90123">
    <property type="entry name" value="ABC transporter transmembrane region"/>
    <property type="match status" value="2"/>
</dbReference>
<dbReference type="STRING" id="1442369.A0A0D2G2W1"/>
<feature type="transmembrane region" description="Helical" evidence="7">
    <location>
        <begin position="759"/>
        <end position="779"/>
    </location>
</feature>
<evidence type="ECO:0000256" key="6">
    <source>
        <dbReference type="ARBA" id="ARBA00023136"/>
    </source>
</evidence>
<dbReference type="GO" id="GO:0016020">
    <property type="term" value="C:membrane"/>
    <property type="evidence" value="ECO:0007669"/>
    <property type="project" value="InterPro"/>
</dbReference>
<proteinExistence type="predicted"/>
<dbReference type="InterPro" id="IPR050173">
    <property type="entry name" value="ABC_transporter_C-like"/>
</dbReference>
<evidence type="ECO:0000256" key="7">
    <source>
        <dbReference type="SAM" id="Phobius"/>
    </source>
</evidence>
<dbReference type="OrthoDB" id="6500128at2759"/>
<dbReference type="Gene3D" id="3.40.50.300">
    <property type="entry name" value="P-loop containing nucleotide triphosphate hydrolases"/>
    <property type="match status" value="1"/>
</dbReference>
<dbReference type="AlphaFoldDB" id="A0A0D2G2W1"/>
<evidence type="ECO:0000256" key="2">
    <source>
        <dbReference type="ARBA" id="ARBA00022692"/>
    </source>
</evidence>
<feature type="transmembrane region" description="Helical" evidence="7">
    <location>
        <begin position="672"/>
        <end position="692"/>
    </location>
</feature>
<accession>A0A0D2G2W1</accession>
<feature type="transmembrane region" description="Helical" evidence="7">
    <location>
        <begin position="115"/>
        <end position="136"/>
    </location>
</feature>
<dbReference type="InterPro" id="IPR027417">
    <property type="entry name" value="P-loop_NTPase"/>
</dbReference>
<protein>
    <recommendedName>
        <fullName evidence="8">ABC transmembrane type-1 domain-containing protein</fullName>
    </recommendedName>
</protein>
<dbReference type="InterPro" id="IPR003439">
    <property type="entry name" value="ABC_transporter-like_ATP-bd"/>
</dbReference>
<keyword evidence="3" id="KW-0547">Nucleotide-binding</keyword>
<sequence length="810" mass="89351">MRTLWVLTNGTALAGIFSASVFLRVVALVLESWDKGSSLLAPYTGLSPESTAGMISLLTFWWLNPLLLKSFSSPFTFNSLFVIDDKFKSETLSNEMAKDWNLSLLWTSFKQHKRYLILGALFRLLLTVCTFAQPFLVKEVAKLGNGQDSPGRPVGTWLVVAYGFQLCWDGSHGHQTNKLVTGVRGSLTMLIYRSMLDMTENDAQDTESAGLTLVISDMEKIAFGLQTIRHLWASILEMGLSVWLLHWPACVGVGAVLGASAGTNQAAWLRAIQTREDATSAVLSCLRYIQMTALDDVVKASISKLRDVEVTVSKKYRGHLVWIVTISHLTSVMCPLLGLTVFALSSIVNQGNILSSSRAFSFLTIFLLLGQAVGNFVPAALGIMVVLSCFGRFTQFMMGPLQANPGLEESLQKLPVNKSSDTVGLRELLGSFATIVPLRELPSGPAITPGMDELDTNGIWAIAQDAEVGWRGCQTVFSNMSFTIRKDHFTMIMGRTGLGQVYSLKTLLGETEIRSGTLRSNIRRAAFCSQKPWLINDTFMDNVIGVSEYDETWFETVVDACGLREDIKRLPFGEKTVVGMEGLRLSGGQRIRLTATFEDDPKVRNRAARNTSEESHWASKIQEKFPDRSNIANDGFISATLAFMTTQGSGQIINRLLPNLFCSIDQYCLGKYNAVAIPFCLIILYVIQKFYLRTARQLRILDLEGKALLLAHFSTTILGRTTIRSFGWDENYTGETAGLLDLSLRAHYLLLCVQQWLRLVLDMIVAVLALALSSLSVYLSTSANANFLGVAQMGLVNFSASMSALISSWT</sequence>
<dbReference type="PROSITE" id="PS50929">
    <property type="entry name" value="ABC_TM1F"/>
    <property type="match status" value="2"/>
</dbReference>
<organism evidence="9 10">
    <name type="scientific">Rhinocladiella mackenziei CBS 650.93</name>
    <dbReference type="NCBI Taxonomy" id="1442369"/>
    <lineage>
        <taxon>Eukaryota</taxon>
        <taxon>Fungi</taxon>
        <taxon>Dikarya</taxon>
        <taxon>Ascomycota</taxon>
        <taxon>Pezizomycotina</taxon>
        <taxon>Eurotiomycetes</taxon>
        <taxon>Chaetothyriomycetidae</taxon>
        <taxon>Chaetothyriales</taxon>
        <taxon>Herpotrichiellaceae</taxon>
        <taxon>Rhinocladiella</taxon>
    </lineage>
</organism>
<keyword evidence="10" id="KW-1185">Reference proteome</keyword>
<keyword evidence="4" id="KW-0067">ATP-binding</keyword>
<feature type="transmembrane region" description="Helical" evidence="7">
    <location>
        <begin position="12"/>
        <end position="30"/>
    </location>
</feature>
<dbReference type="VEuPathDB" id="FungiDB:Z518_03544"/>
<dbReference type="Gene3D" id="1.20.1560.10">
    <property type="entry name" value="ABC transporter type 1, transmembrane domain"/>
    <property type="match status" value="2"/>
</dbReference>
<evidence type="ECO:0000256" key="4">
    <source>
        <dbReference type="ARBA" id="ARBA00022840"/>
    </source>
</evidence>
<gene>
    <name evidence="9" type="ORF">Z518_03544</name>
</gene>
<dbReference type="EMBL" id="KN847476">
    <property type="protein sequence ID" value="KIX08887.1"/>
    <property type="molecule type" value="Genomic_DNA"/>
</dbReference>
<dbReference type="GeneID" id="25291615"/>
<dbReference type="Proteomes" id="UP000053617">
    <property type="component" value="Unassembled WGS sequence"/>
</dbReference>
<evidence type="ECO:0000256" key="5">
    <source>
        <dbReference type="ARBA" id="ARBA00022989"/>
    </source>
</evidence>
<dbReference type="InterPro" id="IPR011527">
    <property type="entry name" value="ABC1_TM_dom"/>
</dbReference>
<dbReference type="GO" id="GO:0016887">
    <property type="term" value="F:ATP hydrolysis activity"/>
    <property type="evidence" value="ECO:0007669"/>
    <property type="project" value="InterPro"/>
</dbReference>
<evidence type="ECO:0000313" key="9">
    <source>
        <dbReference type="EMBL" id="KIX08887.1"/>
    </source>
</evidence>
<evidence type="ECO:0000256" key="1">
    <source>
        <dbReference type="ARBA" id="ARBA00022448"/>
    </source>
</evidence>
<feature type="domain" description="ABC transmembrane type-1" evidence="8">
    <location>
        <begin position="117"/>
        <end position="379"/>
    </location>
</feature>
<evidence type="ECO:0000259" key="8">
    <source>
        <dbReference type="PROSITE" id="PS50929"/>
    </source>
</evidence>
<evidence type="ECO:0000256" key="3">
    <source>
        <dbReference type="ARBA" id="ARBA00022741"/>
    </source>
</evidence>